<evidence type="ECO:0000256" key="1">
    <source>
        <dbReference type="SAM" id="Phobius"/>
    </source>
</evidence>
<dbReference type="AlphaFoldDB" id="A0A2T5IJU8"/>
<sequence length="305" mass="33946">MRNIKKIGRVILSFLLMFVVVALIGVIFMKQVLLNASDLNQQLDDSPYYTQVEESLSAKFKTLSLETSIPEEVFVEAAMDQHGLQQLARTNNEQALNYLIDPNASYEAATDYSMFAEPVTAYVQSYAAEHNQPFDEGLQTQTATIIDEATAIVGSHTMLFNLDNVIAFPQFQNVRKMLQTVLAYFYLVPLAFFLIAGALVGLNWKLPHRSLIWIGSGLVSGSAFVIIPVIVALSLKIPQRITVSADHINTALRTLAMHYTTFLLGSGALVFILGIFCLVGYSLISKAKRAAYRRNRAYAAEMEQY</sequence>
<feature type="transmembrane region" description="Helical" evidence="1">
    <location>
        <begin position="211"/>
        <end position="235"/>
    </location>
</feature>
<accession>A0A2T5IJU8</accession>
<protein>
    <submittedName>
        <fullName evidence="2">Uncharacterized protein</fullName>
    </submittedName>
</protein>
<feature type="transmembrane region" description="Helical" evidence="1">
    <location>
        <begin position="7"/>
        <end position="29"/>
    </location>
</feature>
<dbReference type="Proteomes" id="UP000244161">
    <property type="component" value="Unassembled WGS sequence"/>
</dbReference>
<feature type="transmembrane region" description="Helical" evidence="1">
    <location>
        <begin position="255"/>
        <end position="284"/>
    </location>
</feature>
<reference evidence="2 3" key="1">
    <citation type="submission" date="2018-04" db="EMBL/GenBank/DDBJ databases">
        <title>Genomic Encyclopedia of Archaeal and Bacterial Type Strains, Phase II (KMG-II): from individual species to whole genera.</title>
        <authorList>
            <person name="Goeker M."/>
        </authorList>
    </citation>
    <scope>NUCLEOTIDE SEQUENCE [LARGE SCALE GENOMIC DNA]</scope>
    <source>
        <strain evidence="2 3">DSM 18806</strain>
    </source>
</reference>
<dbReference type="RefSeq" id="WP_108032732.1">
    <property type="nucleotide sequence ID" value="NZ_QAOM01000010.1"/>
</dbReference>
<gene>
    <name evidence="2" type="ORF">C8U37_11015</name>
</gene>
<keyword evidence="1" id="KW-0812">Transmembrane</keyword>
<evidence type="ECO:0000313" key="3">
    <source>
        <dbReference type="Proteomes" id="UP000244161"/>
    </source>
</evidence>
<feature type="transmembrane region" description="Helical" evidence="1">
    <location>
        <begin position="183"/>
        <end position="204"/>
    </location>
</feature>
<dbReference type="OrthoDB" id="2162371at2"/>
<proteinExistence type="predicted"/>
<comment type="caution">
    <text evidence="2">The sequence shown here is derived from an EMBL/GenBank/DDBJ whole genome shotgun (WGS) entry which is preliminary data.</text>
</comment>
<keyword evidence="1" id="KW-1133">Transmembrane helix</keyword>
<dbReference type="EMBL" id="QAOM01000010">
    <property type="protein sequence ID" value="PTQ84099.1"/>
    <property type="molecule type" value="Genomic_DNA"/>
</dbReference>
<evidence type="ECO:0000313" key="2">
    <source>
        <dbReference type="EMBL" id="PTQ84099.1"/>
    </source>
</evidence>
<keyword evidence="1" id="KW-0472">Membrane</keyword>
<keyword evidence="3" id="KW-1185">Reference proteome</keyword>
<organism evidence="2 3">
    <name type="scientific">Trichococcus patagoniensis</name>
    <dbReference type="NCBI Taxonomy" id="382641"/>
    <lineage>
        <taxon>Bacteria</taxon>
        <taxon>Bacillati</taxon>
        <taxon>Bacillota</taxon>
        <taxon>Bacilli</taxon>
        <taxon>Lactobacillales</taxon>
        <taxon>Carnobacteriaceae</taxon>
        <taxon>Trichococcus</taxon>
    </lineage>
</organism>
<name>A0A2T5IJU8_9LACT</name>